<evidence type="ECO:0000256" key="3">
    <source>
        <dbReference type="ARBA" id="ARBA00022553"/>
    </source>
</evidence>
<dbReference type="GO" id="GO:0000155">
    <property type="term" value="F:phosphorelay sensor kinase activity"/>
    <property type="evidence" value="ECO:0007669"/>
    <property type="project" value="InterPro"/>
</dbReference>
<dbReference type="PANTHER" id="PTHR43547">
    <property type="entry name" value="TWO-COMPONENT HISTIDINE KINASE"/>
    <property type="match status" value="1"/>
</dbReference>
<evidence type="ECO:0000256" key="1">
    <source>
        <dbReference type="ARBA" id="ARBA00000085"/>
    </source>
</evidence>
<dbReference type="Gene3D" id="2.130.10.10">
    <property type="entry name" value="YVTN repeat-like/Quinoprotein amine dehydrogenase"/>
    <property type="match status" value="2"/>
</dbReference>
<comment type="catalytic activity">
    <reaction evidence="1">
        <text>ATP + protein L-histidine = ADP + protein N-phospho-L-histidine.</text>
        <dbReference type="EC" id="2.7.13.3"/>
    </reaction>
</comment>
<comment type="caution">
    <text evidence="6">The sequence shown here is derived from an EMBL/GenBank/DDBJ whole genome shotgun (WGS) entry which is preliminary data.</text>
</comment>
<dbReference type="Gene3D" id="3.30.565.10">
    <property type="entry name" value="Histidine kinase-like ATPase, C-terminal domain"/>
    <property type="match status" value="1"/>
</dbReference>
<dbReference type="Pfam" id="PF02518">
    <property type="entry name" value="HATPase_c"/>
    <property type="match status" value="1"/>
</dbReference>
<dbReference type="Pfam" id="PF07494">
    <property type="entry name" value="Reg_prop"/>
    <property type="match status" value="1"/>
</dbReference>
<keyword evidence="3" id="KW-0597">Phosphoprotein</keyword>
<proteinExistence type="predicted"/>
<dbReference type="PRINTS" id="PR00344">
    <property type="entry name" value="BCTRLSENSOR"/>
</dbReference>
<dbReference type="AlphaFoldDB" id="A0A2T3NR55"/>
<evidence type="ECO:0000313" key="6">
    <source>
        <dbReference type="EMBL" id="PSW18756.1"/>
    </source>
</evidence>
<dbReference type="InterPro" id="IPR036097">
    <property type="entry name" value="HisK_dim/P_sf"/>
</dbReference>
<dbReference type="Gene3D" id="1.10.287.130">
    <property type="match status" value="1"/>
</dbReference>
<dbReference type="SUPFAM" id="SSF63829">
    <property type="entry name" value="Calcium-dependent phosphotriesterase"/>
    <property type="match status" value="1"/>
</dbReference>
<evidence type="ECO:0000256" key="4">
    <source>
        <dbReference type="SAM" id="Phobius"/>
    </source>
</evidence>
<dbReference type="SMART" id="SM00387">
    <property type="entry name" value="HATPase_c"/>
    <property type="match status" value="1"/>
</dbReference>
<evidence type="ECO:0000259" key="5">
    <source>
        <dbReference type="PROSITE" id="PS50109"/>
    </source>
</evidence>
<dbReference type="Gene3D" id="2.60.40.10">
    <property type="entry name" value="Immunoglobulins"/>
    <property type="match status" value="1"/>
</dbReference>
<dbReference type="InterPro" id="IPR003594">
    <property type="entry name" value="HATPase_dom"/>
</dbReference>
<sequence length="1008" mass="112265">MLAACVYAVTATASNHLFYPLPHQEAGSLITAKTIVKNTYGGLWFVDVRGSLVFYDGRQLKPAVDKSGQPLTGVTDAVMIGSSLWLIKDKHAYFYSPANTALYKLNISQVDMEYVVEANGSAVFANRRGLYRIAHRSQKPEFIAFPHPIKLSGLYSNSDSVFVAPSRGVYEYRADNSVSELLLAEQQITDIFQDEQQQLWLGTLNGLYLSRQGVRVELGRSQRQSVSAIAQTDLGLWVGSKNGLYLIDQNTKSVSHYASSLHDMYSLEGNRVQALQQDDTGGLWIATNNGVNYLPPTTALMKRLRYGLDEGLLPATQINDLVQTSDGRTLLATDNGLFELSVFLNIVKHQPALGQINQMVPRGRELWLATERGIEIYARQTDTWRQLEVPDLFKQGKVVSLMVDNFGSVWVGMSSRLYRYWPDSDEWISFGSHWLRDPRGDELVTTVFADSESQIWVGTDYGLYQFEAGRLYLVEDTTKEGGVLDIYEDRIGQLWVVNNHGLQYSQTLAPLALQNISISGVRANPYCVVGGNSGLWVTSSKGLSYLSFTGRLQRHFKPPEGIITSEFYSQACMQGINGKLLFGSRQGVLEVDPTQVLAIKEPNLQLTLSEVKVDNDLRQLAGAVDDQLVIPYGVSISFEFSTVPYYGPPELSYRLIKDDKVPAEWQQVDGGTLLIDTLPPGQFTLEAKVDRLGRNGSEISRYSFAVERPWYLSMGLMTLGVVVATLVILLMVVWRSRAFKDQNLQLKQAVFRKTAKIELQKKQLNASNMQLQRILSTRQNTMAQLSHELRTPLSLALGLLSSLRQHGTGADKDKLEAAEKNLVHSLHVADQILSRDALALVEPEKQCEQWVSPIIQSSFMSWQVEAEAKQIALCLEDETQDLSVSMAPYHLEIMLGNLLSNALKYTSTNGCITVAVRELKGQLVISVSDTGKGMSEETKSHLFESYYQEEPELSPEAGFGLGLSTVKQLVELYGGDISVISYQGVGSEFILRFPVYKCSANPVDVKTY</sequence>
<dbReference type="InterPro" id="IPR005467">
    <property type="entry name" value="His_kinase_dom"/>
</dbReference>
<keyword evidence="4" id="KW-0812">Transmembrane</keyword>
<keyword evidence="4" id="KW-0472">Membrane</keyword>
<organism evidence="6 7">
    <name type="scientific">Photobacterium sanctipauli</name>
    <dbReference type="NCBI Taxonomy" id="1342794"/>
    <lineage>
        <taxon>Bacteria</taxon>
        <taxon>Pseudomonadati</taxon>
        <taxon>Pseudomonadota</taxon>
        <taxon>Gammaproteobacteria</taxon>
        <taxon>Vibrionales</taxon>
        <taxon>Vibrionaceae</taxon>
        <taxon>Photobacterium</taxon>
    </lineage>
</organism>
<feature type="transmembrane region" description="Helical" evidence="4">
    <location>
        <begin position="710"/>
        <end position="734"/>
    </location>
</feature>
<gene>
    <name evidence="6" type="ORF">C9I98_14885</name>
</gene>
<protein>
    <recommendedName>
        <fullName evidence="2">histidine kinase</fullName>
        <ecNumber evidence="2">2.7.13.3</ecNumber>
    </recommendedName>
</protein>
<accession>A0A2T3NR55</accession>
<dbReference type="InterPro" id="IPR013783">
    <property type="entry name" value="Ig-like_fold"/>
</dbReference>
<reference evidence="6 7" key="1">
    <citation type="submission" date="2018-01" db="EMBL/GenBank/DDBJ databases">
        <title>Whole genome sequencing of Histamine producing bacteria.</title>
        <authorList>
            <person name="Butler K."/>
        </authorList>
    </citation>
    <scope>NUCLEOTIDE SEQUENCE [LARGE SCALE GENOMIC DNA]</scope>
    <source>
        <strain evidence="6 7">DSM 100436</strain>
    </source>
</reference>
<evidence type="ECO:0000313" key="7">
    <source>
        <dbReference type="Proteomes" id="UP000241771"/>
    </source>
</evidence>
<dbReference type="PANTHER" id="PTHR43547:SF2">
    <property type="entry name" value="HYBRID SIGNAL TRANSDUCTION HISTIDINE KINASE C"/>
    <property type="match status" value="1"/>
</dbReference>
<dbReference type="InterPro" id="IPR036890">
    <property type="entry name" value="HATPase_C_sf"/>
</dbReference>
<evidence type="ECO:0000256" key="2">
    <source>
        <dbReference type="ARBA" id="ARBA00012438"/>
    </source>
</evidence>
<feature type="domain" description="Histidine kinase" evidence="5">
    <location>
        <begin position="784"/>
        <end position="997"/>
    </location>
</feature>
<keyword evidence="4" id="KW-1133">Transmembrane helix</keyword>
<dbReference type="InterPro" id="IPR004358">
    <property type="entry name" value="Sig_transdc_His_kin-like_C"/>
</dbReference>
<dbReference type="InterPro" id="IPR011110">
    <property type="entry name" value="Reg_prop"/>
</dbReference>
<dbReference type="Proteomes" id="UP000241771">
    <property type="component" value="Unassembled WGS sequence"/>
</dbReference>
<dbReference type="EC" id="2.7.13.3" evidence="2"/>
<dbReference type="CDD" id="cd00075">
    <property type="entry name" value="HATPase"/>
    <property type="match status" value="1"/>
</dbReference>
<dbReference type="PROSITE" id="PS50109">
    <property type="entry name" value="HIS_KIN"/>
    <property type="match status" value="1"/>
</dbReference>
<dbReference type="SUPFAM" id="SSF55874">
    <property type="entry name" value="ATPase domain of HSP90 chaperone/DNA topoisomerase II/histidine kinase"/>
    <property type="match status" value="1"/>
</dbReference>
<dbReference type="SUPFAM" id="SSF47384">
    <property type="entry name" value="Homodimeric domain of signal transducing histidine kinase"/>
    <property type="match status" value="1"/>
</dbReference>
<dbReference type="InterPro" id="IPR015943">
    <property type="entry name" value="WD40/YVTN_repeat-like_dom_sf"/>
</dbReference>
<dbReference type="EMBL" id="PYMA01000009">
    <property type="protein sequence ID" value="PSW18756.1"/>
    <property type="molecule type" value="Genomic_DNA"/>
</dbReference>
<name>A0A2T3NR55_9GAMM</name>
<keyword evidence="7" id="KW-1185">Reference proteome</keyword>